<evidence type="ECO:0000313" key="3">
    <source>
        <dbReference type="Proteomes" id="UP000653045"/>
    </source>
</evidence>
<reference evidence="2 3" key="1">
    <citation type="journal article" date="2021" name="Int. J. Syst. Evol. Microbiol.">
        <title>Streptococcus vicugnae sp. nov., isolated from faeces of alpacas (Vicugna pacos) and cattle (Bos taurus), Streptococcus zalophi sp. nov., and Streptococcus pacificus sp. nov., isolated from respiratory tract of California sea lions (Zalophus californianus).</title>
        <authorList>
            <person name="Volokhov D.V."/>
            <person name="Zagorodnyaya T.A."/>
            <person name="Shen Z."/>
            <person name="Blom J."/>
            <person name="Furtak V.A."/>
            <person name="Eisenberg T."/>
            <person name="Fan P."/>
            <person name="Jeong K.C."/>
            <person name="Gao Y."/>
            <person name="Zhang S."/>
            <person name="Amselle M."/>
        </authorList>
    </citation>
    <scope>NUCLEOTIDE SEQUENCE [LARGE SCALE GENOMIC DNA]</scope>
    <source>
        <strain evidence="2 3">CSL7591</strain>
    </source>
</reference>
<dbReference type="InterPro" id="IPR011051">
    <property type="entry name" value="RmlC_Cupin_sf"/>
</dbReference>
<evidence type="ECO:0000259" key="1">
    <source>
        <dbReference type="Pfam" id="PF07883"/>
    </source>
</evidence>
<dbReference type="InterPro" id="IPR013096">
    <property type="entry name" value="Cupin_2"/>
</dbReference>
<dbReference type="Gene3D" id="2.60.120.10">
    <property type="entry name" value="Jelly Rolls"/>
    <property type="match status" value="1"/>
</dbReference>
<name>A0ABS0ZKE9_9STRE</name>
<sequence>MFENLLTAITYHDQQIASRNLSKKLGLKETLVLYAMAKGETISNESSPNTKLLMVLEGRLLLTKDEDSQLLEANSLTTIPANQRHHLKADTNTKLLQLELPD</sequence>
<proteinExistence type="predicted"/>
<dbReference type="EMBL" id="JAENBO010000007">
    <property type="protein sequence ID" value="MBJ8326479.1"/>
    <property type="molecule type" value="Genomic_DNA"/>
</dbReference>
<dbReference type="Pfam" id="PF07883">
    <property type="entry name" value="Cupin_2"/>
    <property type="match status" value="1"/>
</dbReference>
<feature type="domain" description="Cupin type-2" evidence="1">
    <location>
        <begin position="33"/>
        <end position="94"/>
    </location>
</feature>
<keyword evidence="3" id="KW-1185">Reference proteome</keyword>
<gene>
    <name evidence="2" type="ORF">JHK62_07325</name>
</gene>
<protein>
    <submittedName>
        <fullName evidence="2">Cupin domain-containing protein</fullName>
    </submittedName>
</protein>
<dbReference type="RefSeq" id="WP_199576119.1">
    <property type="nucleotide sequence ID" value="NZ_JAENBO010000007.1"/>
</dbReference>
<dbReference type="InterPro" id="IPR014710">
    <property type="entry name" value="RmlC-like_jellyroll"/>
</dbReference>
<accession>A0ABS0ZKE9</accession>
<dbReference type="Proteomes" id="UP000653045">
    <property type="component" value="Unassembled WGS sequence"/>
</dbReference>
<dbReference type="SUPFAM" id="SSF51182">
    <property type="entry name" value="RmlC-like cupins"/>
    <property type="match status" value="1"/>
</dbReference>
<comment type="caution">
    <text evidence="2">The sequence shown here is derived from an EMBL/GenBank/DDBJ whole genome shotgun (WGS) entry which is preliminary data.</text>
</comment>
<organism evidence="2 3">
    <name type="scientific">Streptococcus pacificus</name>
    <dbReference type="NCBI Taxonomy" id="2740577"/>
    <lineage>
        <taxon>Bacteria</taxon>
        <taxon>Bacillati</taxon>
        <taxon>Bacillota</taxon>
        <taxon>Bacilli</taxon>
        <taxon>Lactobacillales</taxon>
        <taxon>Streptococcaceae</taxon>
        <taxon>Streptococcus</taxon>
    </lineage>
</organism>
<evidence type="ECO:0000313" key="2">
    <source>
        <dbReference type="EMBL" id="MBJ8326479.1"/>
    </source>
</evidence>